<dbReference type="PANTHER" id="PTHR42643">
    <property type="entry name" value="IONOTROPIC RECEPTOR 20A-RELATED"/>
    <property type="match status" value="1"/>
</dbReference>
<reference evidence="8" key="1">
    <citation type="submission" date="2022-08" db="UniProtKB">
        <authorList>
            <consortium name="EnsemblMetazoa"/>
        </authorList>
    </citation>
    <scope>IDENTIFICATION</scope>
    <source>
        <strain evidence="8">EBRO</strain>
    </source>
</reference>
<evidence type="ECO:0008006" key="9">
    <source>
        <dbReference type="Google" id="ProtNLM"/>
    </source>
</evidence>
<keyword evidence="7" id="KW-0325">Glycoprotein</keyword>
<keyword evidence="4" id="KW-1133">Transmembrane helix</keyword>
<dbReference type="STRING" id="41427.A0A182IQR1"/>
<protein>
    <recommendedName>
        <fullName evidence="9">Ionotropic glutamate receptor L-glutamate and glycine-binding domain-containing protein</fullName>
    </recommendedName>
</protein>
<evidence type="ECO:0000256" key="7">
    <source>
        <dbReference type="ARBA" id="ARBA00023180"/>
    </source>
</evidence>
<proteinExistence type="predicted"/>
<dbReference type="GO" id="GO:0005886">
    <property type="term" value="C:plasma membrane"/>
    <property type="evidence" value="ECO:0007669"/>
    <property type="project" value="UniProtKB-SubCell"/>
</dbReference>
<evidence type="ECO:0000256" key="5">
    <source>
        <dbReference type="ARBA" id="ARBA00023136"/>
    </source>
</evidence>
<dbReference type="VEuPathDB" id="VectorBase:AATE003686"/>
<dbReference type="InterPro" id="IPR052192">
    <property type="entry name" value="Insect_Ionotropic_Sensory_Rcpt"/>
</dbReference>
<dbReference type="PANTHER" id="PTHR42643:SF41">
    <property type="entry name" value="IONOTROPIC RECEPTOR 20A-RELATED"/>
    <property type="match status" value="1"/>
</dbReference>
<comment type="subcellular location">
    <subcellularLocation>
        <location evidence="1">Cell membrane</location>
        <topology evidence="1">Multi-pass membrane protein</topology>
    </subcellularLocation>
</comment>
<keyword evidence="3" id="KW-0812">Transmembrane</keyword>
<evidence type="ECO:0000256" key="6">
    <source>
        <dbReference type="ARBA" id="ARBA00023170"/>
    </source>
</evidence>
<evidence type="ECO:0000313" key="8">
    <source>
        <dbReference type="EnsemblMetazoa" id="AATE003686-PA.1"/>
    </source>
</evidence>
<sequence>MVRTIVLFVGLLMFGRAGGSSALVNKNESDFKLSLVVNVLDRILLEASAMPIETCSLVGTNESFFRDVVDRLLSRSGNRFMVPTFNNAVARYAPTKQLVIIGGDSVDDIMGSLVNAFRYQNIRFFSTNSRDIFVILVLSDLRFVESKKFFLLRVFFCTLNLLIVLPSPTPYQQPILIATDYADRALTMPHDTPIDSLFADRFRSQDVPPVNVWGSVRSALLWHNAHGDVVGPDWSVFRTVLEHMGLRWKVTLHQYTPSLVLNEWVNEQLDRGTMDIYIDRGFLPTELSVVHFLPEMNGFCMVVPKAKKYKILRHLLSPMQPTCWIVLGGTLFVGSLIAHRYFRNSLLSTLLFGANLNAPGVSRTERVLLFCSLVVFFVLSEAYQAKLLSSMSSQRYPPDPRTVAEFLHTDIILELDYTTAMIVAIRSEFAGRVTNHTDYRFTFDGNLEHGVLMLCPSAWVHLLQWTRQQYERHGHNVRPAVHIVGEKLLTLVASYSFSGAFTLNPRFRGYLDRLFESGLVTYWQMAEGGQQLYERRFEFLDSTVIAFSDLTAARSNETG</sequence>
<evidence type="ECO:0000256" key="3">
    <source>
        <dbReference type="ARBA" id="ARBA00022692"/>
    </source>
</evidence>
<keyword evidence="5" id="KW-0472">Membrane</keyword>
<evidence type="ECO:0000256" key="4">
    <source>
        <dbReference type="ARBA" id="ARBA00022989"/>
    </source>
</evidence>
<keyword evidence="6" id="KW-0675">Receptor</keyword>
<evidence type="ECO:0000256" key="2">
    <source>
        <dbReference type="ARBA" id="ARBA00022475"/>
    </source>
</evidence>
<evidence type="ECO:0000256" key="1">
    <source>
        <dbReference type="ARBA" id="ARBA00004651"/>
    </source>
</evidence>
<accession>A0A182IQR1</accession>
<keyword evidence="2" id="KW-1003">Cell membrane</keyword>
<name>A0A182IQR1_ANOAO</name>
<dbReference type="AlphaFoldDB" id="A0A182IQR1"/>
<dbReference type="EnsemblMetazoa" id="AATE003686-RA">
    <property type="protein sequence ID" value="AATE003686-PA.1"/>
    <property type="gene ID" value="AATE003686"/>
</dbReference>
<organism evidence="8">
    <name type="scientific">Anopheles atroparvus</name>
    <name type="common">European mosquito</name>
    <dbReference type="NCBI Taxonomy" id="41427"/>
    <lineage>
        <taxon>Eukaryota</taxon>
        <taxon>Metazoa</taxon>
        <taxon>Ecdysozoa</taxon>
        <taxon>Arthropoda</taxon>
        <taxon>Hexapoda</taxon>
        <taxon>Insecta</taxon>
        <taxon>Pterygota</taxon>
        <taxon>Neoptera</taxon>
        <taxon>Endopterygota</taxon>
        <taxon>Diptera</taxon>
        <taxon>Nematocera</taxon>
        <taxon>Culicoidea</taxon>
        <taxon>Culicidae</taxon>
        <taxon>Anophelinae</taxon>
        <taxon>Anopheles</taxon>
    </lineage>
</organism>